<dbReference type="EMBL" id="JAGPXF010000009">
    <property type="protein sequence ID" value="KAH7230988.1"/>
    <property type="molecule type" value="Genomic_DNA"/>
</dbReference>
<protein>
    <submittedName>
        <fullName evidence="1">Uncharacterized protein</fullName>
    </submittedName>
</protein>
<keyword evidence="2" id="KW-1185">Reference proteome</keyword>
<dbReference type="OrthoDB" id="10392794at2759"/>
<evidence type="ECO:0000313" key="1">
    <source>
        <dbReference type="EMBL" id="KAH7230988.1"/>
    </source>
</evidence>
<dbReference type="Proteomes" id="UP000813427">
    <property type="component" value="Unassembled WGS sequence"/>
</dbReference>
<name>A0A8K0RMU4_9HYPO</name>
<gene>
    <name evidence="1" type="ORF">BKA59DRAFT_461294</name>
</gene>
<dbReference type="AlphaFoldDB" id="A0A8K0RMU4"/>
<proteinExistence type="predicted"/>
<accession>A0A8K0RMU4</accession>
<sequence>MTNAVWHHEDLANSPLIALGAYPIEDAAQAQQQAEEMGEYQMRIGVRIWTWMEACMKISGRQTMSGMIVVTFSGLAMTRTKKGTWLTGPNKAYTLPLLPSSLSAYVWRSVQKG</sequence>
<reference evidence="1" key="1">
    <citation type="journal article" date="2021" name="Nat. Commun.">
        <title>Genetic determinants of endophytism in the Arabidopsis root mycobiome.</title>
        <authorList>
            <person name="Mesny F."/>
            <person name="Miyauchi S."/>
            <person name="Thiergart T."/>
            <person name="Pickel B."/>
            <person name="Atanasova L."/>
            <person name="Karlsson M."/>
            <person name="Huettel B."/>
            <person name="Barry K.W."/>
            <person name="Haridas S."/>
            <person name="Chen C."/>
            <person name="Bauer D."/>
            <person name="Andreopoulos W."/>
            <person name="Pangilinan J."/>
            <person name="LaButti K."/>
            <person name="Riley R."/>
            <person name="Lipzen A."/>
            <person name="Clum A."/>
            <person name="Drula E."/>
            <person name="Henrissat B."/>
            <person name="Kohler A."/>
            <person name="Grigoriev I.V."/>
            <person name="Martin F.M."/>
            <person name="Hacquard S."/>
        </authorList>
    </citation>
    <scope>NUCLEOTIDE SEQUENCE</scope>
    <source>
        <strain evidence="1">MPI-SDFR-AT-0068</strain>
    </source>
</reference>
<organism evidence="1 2">
    <name type="scientific">Fusarium tricinctum</name>
    <dbReference type="NCBI Taxonomy" id="61284"/>
    <lineage>
        <taxon>Eukaryota</taxon>
        <taxon>Fungi</taxon>
        <taxon>Dikarya</taxon>
        <taxon>Ascomycota</taxon>
        <taxon>Pezizomycotina</taxon>
        <taxon>Sordariomycetes</taxon>
        <taxon>Hypocreomycetidae</taxon>
        <taxon>Hypocreales</taxon>
        <taxon>Nectriaceae</taxon>
        <taxon>Fusarium</taxon>
        <taxon>Fusarium tricinctum species complex</taxon>
    </lineage>
</organism>
<comment type="caution">
    <text evidence="1">The sequence shown here is derived from an EMBL/GenBank/DDBJ whole genome shotgun (WGS) entry which is preliminary data.</text>
</comment>
<evidence type="ECO:0000313" key="2">
    <source>
        <dbReference type="Proteomes" id="UP000813427"/>
    </source>
</evidence>